<dbReference type="SUPFAM" id="SSF53474">
    <property type="entry name" value="alpha/beta-Hydrolases"/>
    <property type="match status" value="1"/>
</dbReference>
<sequence>MKFQFPFFAILLALLVGGCSTVNITSKQFIPKDAGKVALLKKTAPSYQVDDIEFTHPDGAISRGIFVHKPDAQFMVLYFMGAGVRVDVNGAMIAKPFIEMNANFISYDYHDFGRSDAPESSFGLPDLERETLALYDHVRATTKGTLVVHGHSFGSFVAAKLAGKRQLDALVLEGTGTNAQAYADNQIPWFAKPFVRVKLDQELLAIDNRAALSSYDGPVLIINGVNDVQTPVGISRELFDSLNNPRKRFEAVNEAGHMNSMSKAQAVSAYRAFIGGAYSS</sequence>
<dbReference type="PROSITE" id="PS51257">
    <property type="entry name" value="PROKAR_LIPOPROTEIN"/>
    <property type="match status" value="1"/>
</dbReference>
<dbReference type="PANTHER" id="PTHR12277">
    <property type="entry name" value="ALPHA/BETA HYDROLASE DOMAIN-CONTAINING PROTEIN"/>
    <property type="match status" value="1"/>
</dbReference>
<dbReference type="EMBL" id="WKJL01000004">
    <property type="protein sequence ID" value="MRW84255.1"/>
    <property type="molecule type" value="Genomic_DNA"/>
</dbReference>
<proteinExistence type="predicted"/>
<feature type="chain" id="PRO_5032353233" description="Alpha/beta fold hydrolase" evidence="1">
    <location>
        <begin position="25"/>
        <end position="280"/>
    </location>
</feature>
<feature type="signal peptide" evidence="1">
    <location>
        <begin position="1"/>
        <end position="24"/>
    </location>
</feature>
<evidence type="ECO:0008006" key="4">
    <source>
        <dbReference type="Google" id="ProtNLM"/>
    </source>
</evidence>
<keyword evidence="1" id="KW-0732">Signal</keyword>
<evidence type="ECO:0000256" key="1">
    <source>
        <dbReference type="SAM" id="SignalP"/>
    </source>
</evidence>
<gene>
    <name evidence="2" type="ORF">GJ698_09135</name>
</gene>
<keyword evidence="3" id="KW-1185">Reference proteome</keyword>
<dbReference type="InterPro" id="IPR029058">
    <property type="entry name" value="AB_hydrolase_fold"/>
</dbReference>
<evidence type="ECO:0000313" key="3">
    <source>
        <dbReference type="Proteomes" id="UP000439986"/>
    </source>
</evidence>
<name>A0A844D3A2_9BURK</name>
<dbReference type="RefSeq" id="WP_154357298.1">
    <property type="nucleotide sequence ID" value="NZ_WKJL01000004.1"/>
</dbReference>
<accession>A0A844D3A2</accession>
<dbReference type="PANTHER" id="PTHR12277:SF81">
    <property type="entry name" value="PROTEIN ABHD13"/>
    <property type="match status" value="1"/>
</dbReference>
<reference evidence="2 3" key="1">
    <citation type="submission" date="2019-11" db="EMBL/GenBank/DDBJ databases">
        <title>Novel species isolated from a subtropical stream in China.</title>
        <authorList>
            <person name="Lu H."/>
        </authorList>
    </citation>
    <scope>NUCLEOTIDE SEQUENCE [LARGE SCALE GENOMIC DNA]</scope>
    <source>
        <strain evidence="2 3">FT26W</strain>
    </source>
</reference>
<dbReference type="AlphaFoldDB" id="A0A844D3A2"/>
<protein>
    <recommendedName>
        <fullName evidence="4">Alpha/beta fold hydrolase</fullName>
    </recommendedName>
</protein>
<comment type="caution">
    <text evidence="2">The sequence shown here is derived from an EMBL/GenBank/DDBJ whole genome shotgun (WGS) entry which is preliminary data.</text>
</comment>
<organism evidence="2 3">
    <name type="scientific">Duganella aquatilis</name>
    <dbReference type="NCBI Taxonomy" id="2666082"/>
    <lineage>
        <taxon>Bacteria</taxon>
        <taxon>Pseudomonadati</taxon>
        <taxon>Pseudomonadota</taxon>
        <taxon>Betaproteobacteria</taxon>
        <taxon>Burkholderiales</taxon>
        <taxon>Oxalobacteraceae</taxon>
        <taxon>Telluria group</taxon>
        <taxon>Duganella</taxon>
    </lineage>
</organism>
<dbReference type="Gene3D" id="3.40.50.1820">
    <property type="entry name" value="alpha/beta hydrolase"/>
    <property type="match status" value="1"/>
</dbReference>
<evidence type="ECO:0000313" key="2">
    <source>
        <dbReference type="EMBL" id="MRW84255.1"/>
    </source>
</evidence>
<dbReference type="Proteomes" id="UP000439986">
    <property type="component" value="Unassembled WGS sequence"/>
</dbReference>